<dbReference type="PANTHER" id="PTHR22991">
    <property type="entry name" value="PROTEIN CBG13490"/>
    <property type="match status" value="1"/>
</dbReference>
<dbReference type="CDD" id="cd00037">
    <property type="entry name" value="CLECT"/>
    <property type="match status" value="11"/>
</dbReference>
<dbReference type="InterPro" id="IPR018378">
    <property type="entry name" value="C-type_lectin_CS"/>
</dbReference>
<dbReference type="EnsemblMetazoa" id="PPA39562.1">
    <property type="protein sequence ID" value="PPA39562.1"/>
    <property type="gene ID" value="WBGene00277931"/>
</dbReference>
<dbReference type="InterPro" id="IPR050976">
    <property type="entry name" value="Snaclec"/>
</dbReference>
<dbReference type="InterPro" id="IPR035914">
    <property type="entry name" value="Sperma_CUB_dom_sf"/>
</dbReference>
<evidence type="ECO:0000256" key="3">
    <source>
        <dbReference type="SAM" id="MobiDB-lite"/>
    </source>
</evidence>
<proteinExistence type="predicted"/>
<dbReference type="CDD" id="cd00041">
    <property type="entry name" value="CUB"/>
    <property type="match status" value="2"/>
</dbReference>
<evidence type="ECO:0000256" key="4">
    <source>
        <dbReference type="SAM" id="SignalP"/>
    </source>
</evidence>
<dbReference type="Pfam" id="PF00431">
    <property type="entry name" value="CUB"/>
    <property type="match status" value="2"/>
</dbReference>
<evidence type="ECO:0000256" key="1">
    <source>
        <dbReference type="ARBA" id="ARBA00023157"/>
    </source>
</evidence>
<reference evidence="7" key="2">
    <citation type="submission" date="2022-06" db="UniProtKB">
        <authorList>
            <consortium name="EnsemblMetazoa"/>
        </authorList>
    </citation>
    <scope>IDENTIFICATION</scope>
    <source>
        <strain evidence="7">PS312</strain>
    </source>
</reference>
<feature type="domain" description="CUB" evidence="5">
    <location>
        <begin position="832"/>
        <end position="938"/>
    </location>
</feature>
<name>A0A8R1YXF1_PRIPA</name>
<dbReference type="SMART" id="SM00034">
    <property type="entry name" value="CLECT"/>
    <property type="match status" value="13"/>
</dbReference>
<comment type="caution">
    <text evidence="2">Lacks conserved residue(s) required for the propagation of feature annotation.</text>
</comment>
<dbReference type="Gene3D" id="3.10.100.10">
    <property type="entry name" value="Mannose-Binding Protein A, subunit A"/>
    <property type="match status" value="14"/>
</dbReference>
<feature type="domain" description="CUB" evidence="5">
    <location>
        <begin position="1217"/>
        <end position="1323"/>
    </location>
</feature>
<feature type="domain" description="C-type lectin" evidence="6">
    <location>
        <begin position="2078"/>
        <end position="2192"/>
    </location>
</feature>
<feature type="domain" description="CUB" evidence="5">
    <location>
        <begin position="400"/>
        <end position="506"/>
    </location>
</feature>
<gene>
    <name evidence="7" type="primary">WBGene00277931</name>
</gene>
<dbReference type="SUPFAM" id="SSF49854">
    <property type="entry name" value="Spermadhesin, CUB domain"/>
    <property type="match status" value="6"/>
</dbReference>
<feature type="domain" description="C-type lectin" evidence="6">
    <location>
        <begin position="703"/>
        <end position="813"/>
    </location>
</feature>
<keyword evidence="8" id="KW-1185">Reference proteome</keyword>
<dbReference type="InterPro" id="IPR016186">
    <property type="entry name" value="C-type_lectin-like/link_sf"/>
</dbReference>
<dbReference type="InterPro" id="IPR016187">
    <property type="entry name" value="CTDL_fold"/>
</dbReference>
<evidence type="ECO:0000313" key="8">
    <source>
        <dbReference type="Proteomes" id="UP000005239"/>
    </source>
</evidence>
<dbReference type="PANTHER" id="PTHR22991:SF40">
    <property type="entry name" value="PROTEIN CBG13490"/>
    <property type="match status" value="1"/>
</dbReference>
<dbReference type="SUPFAM" id="SSF56436">
    <property type="entry name" value="C-type lectin-like"/>
    <property type="match status" value="14"/>
</dbReference>
<evidence type="ECO:0008006" key="9">
    <source>
        <dbReference type="Google" id="ProtNLM"/>
    </source>
</evidence>
<keyword evidence="1" id="KW-1015">Disulfide bond</keyword>
<dbReference type="PROSITE" id="PS01180">
    <property type="entry name" value="CUB"/>
    <property type="match status" value="5"/>
</dbReference>
<sequence>MRALLFLPAIVAVTTALTCPSQYQLIYGRCIRLLELSKKFVLDDKLPDYKAQCAKDGAHLPVIKNDQENQNFNDIVLSLSGNLEESYYICMDLVCSKATRKLEWADGSPVSYSRKNSVNFNFDCMSSPKTAISRELFDDWSLVSTTQLENYWTILCDYEEPITTPKPTTTTPKPTTTTPKPTTTTPKPTTTTPKPTTTTPKPTTTTPKPTTTTPKPTTTTPKPTTTTPKLTTTKLTLPPSTTTAPKPTDKPTEQCGHYSTIVNPADNKSCFKVYTDSLSWSEAQNRCSSDFGALVTINSAEENKFFWRSAVTANLLNGIHIGAHQSPDLPSTWTWIDGEVPFGGKSYDNFVGSFPIPGLGACAAMMTDSTYDQWINEDCNYDPLPFICRRIDYTNLPKSCPVDAPAAGQDIFPPGFPSSDMPCSYLLSVEANMLVELEVITLVAEQNMDFLEIHEGPVGSTLLANLTGTILSPVKFTTAKSNVLRVNWKPNGSGEGRGYRVSLLSTVAEMRALLFLAITVATAPTLPCPSQYELIEGRCIRVLELFTSFIIDDKLPGYRSECAKYGGHFPVIKNDKENQDFADILYSLNGNQWENFFLVMDLVCNNTTRRLEWADGSPVTYSRKNSVDFNFDCVTTQQTAISREIGLDDWFLVSTTELYYYYTVLCEHDSAATTTKPTTTTVKTTTPTTTTSKTTPTGQCGDYSVYTDPISWNNASQKCASEFASLITINSADENKYLWRAALSNNILEGMHIGAHESPADSSVWTWSDGEIPFNGKTYDNFMSIFPIPGGGECSSMMTGTSAAYWINEHCDENDQPFMCRRADFSALPKSCPTDVPKAGDDIYSPGIPNSDIPCGYMLFVAANKLVELEVITLVADDNKDFLELLEGTSGPHLLANLTGKILAPTKFTTTKSNVLRMNWAPGGSGSGRGFRCSNAVVMRALLFVALFGINSCLSCPQNYDLVESGECIRKLFYGSDYLDHLLPDSRAKCVKDGARLPIIKNDKENEIFNRLVNAQSIGTYLVLDLTCNYTSRRLEWIDGTVVNYIPWKSNINLNFDCYTSSQTIITRPVVNNRTSWNQAQRKCSSDFASLITINSDEENKFFVRAAVSNNILEGMHIGTHISESTSVSLDSNVWIWTDSEMPLDGNTYNNFISGSEHNNNNKTLDTNLVFPIPGGGECTSMLTGSSEAYWINENCDQNMQAYMCRRADFSTLSKICPTDAPMAGEDFYPPGFPNSNIPCAYMLFVAANKRVELEVITLVADINKDFLEILEGTSGAHLLANLTGTILTPAKFMTVTSNVLRVNWAPGGSGSGRGFRAITSNFPVFEAANQRVEMRVIVLCLAVIFTTVWAGCPAQYQLLENRCIRPLHLWANDTIIDLQPQSQRDCGKDGASLPIIKSDEDNEAFIRITNSFDDIKGWNNYLMLGLVCNGWTQQLQWQDGSAVDYSPGLSLNFDCTKNTAVSRTKFHDWKLVSVEDTWSYTVLNYVTASKRSLFTVEEDTDKIHSAAIIGSISAQSCPPNYKLSEGRCVRALYLEVQQVLNNVLPQARTECAKDGATLPIIRSDEDYTVFNNIVNSFGLKGKNPYLVLDMVCNAATRKLQWVDGSTITYTPKGSSDISFDCVNVHNTTVSMTDANYWTNIQTDSSRMDTILCVTIDQEEQCGGYTLMDDAKIPKPCYKVYSEPLPWNAAQKQCDADYGSLITINNADENKFFWRTAVTNNFIEGMHIGAHQSSADPSVWTWVDGEVPFGGKTYDNFISSFPIPGAGACASMLTESAPALWINEDCANNKQPFICRREEAVVRIFIDVRIDPVSFYLTLYNLHNPSRFSDHQEELSRFFIVNADSSVRQRWRVVIEKSQIISVTEKKDVMNRAKSQPAIADKLSSNQNMRALLLLAALAGSVTSTLVCPPRYFYIEGRCIRPYTLYIADYLELIMKYGQEACAEDGANLPIIRSDEENDWYNRIALTFLQPKGMRIYLVLGIVCDEETQMTRWVDGSPIEYYGPAGSKYPAYYNCSESTTMPTSMVPENHWERLLKSDLFYFTSLCVIEEKAEPTEEVTEEPGNRCGDYERMDDGMDEETPCYKVFTEPLSWENAQRKCASDFGSLVAINTADENAFFWNVAASYNFTGGMHIGAHQSPDDSSKWTWIDGEMPITSKTYNNFIRSFPIAGSGRCASMATESVAAVWVNVDCDGVEQSFICQRGDFSKIPSSCPNAAPKSGVEIYSPSFPKSDISCEYFLTVDADKLVEIEIISLISERNSDYLELFEGSAGKTVVANLTGSLLKPTKFTTSKFNVLRVNWKPSGSADGRGFKIRYTEVGKVDAGGATTLEHFDTTTTMSATSYGIHSLVLTALIWFALSFYCFHNNNSDMSSEILLHRRQIIREYAQAACDEDGAHLPIIKSDEDNDLLNRIALAFIEPPGPENHWELLWNGDFMHFTSLCVIEKNVEEPTEAVATEEPDRNRQGFEYWLNKLRPFPLLQSLLSVRKLSKDEIYRCGDYEMAAEGMDEETPCITFLVFLKRRCQVFTEPQSWVNAQKKCAADFGSLVAINTAEENVFFWNIAAAHNFSGGMHIGAHQSPVDSSKWTWIDGEIPITSKTYNNFIRSFPISGSGNCASMATESIAAVWVNVDCDLVKQPFVCQREDFSKIPSSCPNAAPRAGVEIISIISERNNDYLEVLEGTAGVNIIANLTGTLLKPTKFMTSSSNVLRVNWKPSGSSDEGRGFKIRYTAVAKVDVSGATTTEPFEHFDTTTKTAMSKGIFTLIVAILHSFFASAAAITEQACPPDYLFFEEKCIRPFTIMADDYLVDLLPIVRDKCALDGAHLPMIKSHEENESYNRLTDLLTAPKGKMVRLVLDLVCDDNNELLTWSDGTDVEYKPLGSDNMSYNCSNSPSTVISAPLDHRWERVALNDKWLYTSLCVYDSQEQTTTEQPSTTEETTIDPAFEKCGYYDLMENTANGDQYCLKVHSEPLSWEDAQKKCSEDSGSLLTINSIEENNFFWSTAVSNNIHGGMHIGARQYQTNPSKWMWTNGEMPISCRAYNNFIESFPIPGVGECASMATESSLALWVNQDCNEAKLPFICQKGDFAAARNVCPKQVPSAGEAFYSPGYPDSDISCEYFLFVEANKRVEIEIQSLTADVYNDYLEILEGSSGSNILANLTGTIHAPTRFKTAKSNVLRVNWISNGEGIGRGFKIRYSEVGQEASITTARPITTTSSVASHGICGLIVALLFCLPK</sequence>
<dbReference type="InterPro" id="IPR001304">
    <property type="entry name" value="C-type_lectin-like"/>
</dbReference>
<feature type="domain" description="C-type lectin" evidence="6">
    <location>
        <begin position="1054"/>
        <end position="1198"/>
    </location>
</feature>
<dbReference type="Gene3D" id="2.60.120.290">
    <property type="entry name" value="Spermadhesin, CUB domain"/>
    <property type="match status" value="6"/>
</dbReference>
<evidence type="ECO:0000256" key="2">
    <source>
        <dbReference type="PROSITE-ProRule" id="PRU00059"/>
    </source>
</evidence>
<feature type="domain" description="CUB" evidence="5">
    <location>
        <begin position="3093"/>
        <end position="3199"/>
    </location>
</feature>
<dbReference type="SMART" id="SM00042">
    <property type="entry name" value="CUB"/>
    <property type="match status" value="5"/>
</dbReference>
<accession>A0A8R1YXF1</accession>
<feature type="compositionally biased region" description="Low complexity" evidence="3">
    <location>
        <begin position="163"/>
        <end position="246"/>
    </location>
</feature>
<dbReference type="InterPro" id="IPR000859">
    <property type="entry name" value="CUB_dom"/>
</dbReference>
<feature type="domain" description="C-type lectin" evidence="6">
    <location>
        <begin position="2959"/>
        <end position="3074"/>
    </location>
</feature>
<feature type="signal peptide" evidence="4">
    <location>
        <begin position="1"/>
        <end position="16"/>
    </location>
</feature>
<reference evidence="8" key="1">
    <citation type="journal article" date="2008" name="Nat. Genet.">
        <title>The Pristionchus pacificus genome provides a unique perspective on nematode lifestyle and parasitism.</title>
        <authorList>
            <person name="Dieterich C."/>
            <person name="Clifton S.W."/>
            <person name="Schuster L.N."/>
            <person name="Chinwalla A."/>
            <person name="Delehaunty K."/>
            <person name="Dinkelacker I."/>
            <person name="Fulton L."/>
            <person name="Fulton R."/>
            <person name="Godfrey J."/>
            <person name="Minx P."/>
            <person name="Mitreva M."/>
            <person name="Roeseler W."/>
            <person name="Tian H."/>
            <person name="Witte H."/>
            <person name="Yang S.P."/>
            <person name="Wilson R.K."/>
            <person name="Sommer R.J."/>
        </authorList>
    </citation>
    <scope>NUCLEOTIDE SEQUENCE [LARGE SCALE GENOMIC DNA]</scope>
    <source>
        <strain evidence="8">PS312</strain>
    </source>
</reference>
<evidence type="ECO:0000259" key="5">
    <source>
        <dbReference type="PROSITE" id="PS01180"/>
    </source>
</evidence>
<dbReference type="Pfam" id="PF00059">
    <property type="entry name" value="Lectin_C"/>
    <property type="match status" value="8"/>
</dbReference>
<protein>
    <recommendedName>
        <fullName evidence="9">CUB domain-containing protein</fullName>
    </recommendedName>
</protein>
<feature type="domain" description="CUB" evidence="5">
    <location>
        <begin position="2212"/>
        <end position="2318"/>
    </location>
</feature>
<organism evidence="7 8">
    <name type="scientific">Pristionchus pacificus</name>
    <name type="common">Parasitic nematode worm</name>
    <dbReference type="NCBI Taxonomy" id="54126"/>
    <lineage>
        <taxon>Eukaryota</taxon>
        <taxon>Metazoa</taxon>
        <taxon>Ecdysozoa</taxon>
        <taxon>Nematoda</taxon>
        <taxon>Chromadorea</taxon>
        <taxon>Rhabditida</taxon>
        <taxon>Rhabditina</taxon>
        <taxon>Diplogasteromorpha</taxon>
        <taxon>Diplogasteroidea</taxon>
        <taxon>Neodiplogasteridae</taxon>
        <taxon>Pristionchus</taxon>
    </lineage>
</organism>
<dbReference type="PROSITE" id="PS00615">
    <property type="entry name" value="C_TYPE_LECTIN_1"/>
    <property type="match status" value="5"/>
</dbReference>
<feature type="region of interest" description="Disordered" evidence="3">
    <location>
        <begin position="162"/>
        <end position="254"/>
    </location>
</feature>
<dbReference type="PROSITE" id="PS50041">
    <property type="entry name" value="C_TYPE_LECTIN_2"/>
    <property type="match status" value="7"/>
</dbReference>
<keyword evidence="4" id="KW-0732">Signal</keyword>
<dbReference type="Proteomes" id="UP000005239">
    <property type="component" value="Unassembled WGS sequence"/>
</dbReference>
<evidence type="ECO:0000259" key="6">
    <source>
        <dbReference type="PROSITE" id="PS50041"/>
    </source>
</evidence>
<feature type="domain" description="C-type lectin" evidence="6">
    <location>
        <begin position="1673"/>
        <end position="1786"/>
    </location>
</feature>
<evidence type="ECO:0000313" key="7">
    <source>
        <dbReference type="EnsemblMetazoa" id="PPA39562.1"/>
    </source>
</evidence>
<feature type="domain" description="C-type lectin" evidence="6">
    <location>
        <begin position="2519"/>
        <end position="2632"/>
    </location>
</feature>
<feature type="chain" id="PRO_5035754771" description="CUB domain-containing protein" evidence="4">
    <location>
        <begin position="17"/>
        <end position="3235"/>
    </location>
</feature>
<feature type="domain" description="C-type lectin" evidence="6">
    <location>
        <begin position="266"/>
        <end position="380"/>
    </location>
</feature>